<dbReference type="Proteomes" id="UP000298327">
    <property type="component" value="Unassembled WGS sequence"/>
</dbReference>
<dbReference type="PROSITE" id="PS50102">
    <property type="entry name" value="RRM"/>
    <property type="match status" value="1"/>
</dbReference>
<dbReference type="EMBL" id="SEOQ01001576">
    <property type="protein sequence ID" value="TFY51216.1"/>
    <property type="molecule type" value="Genomic_DNA"/>
</dbReference>
<feature type="compositionally biased region" description="Basic and acidic residues" evidence="5">
    <location>
        <begin position="377"/>
        <end position="386"/>
    </location>
</feature>
<feature type="compositionally biased region" description="Acidic residues" evidence="5">
    <location>
        <begin position="306"/>
        <end position="325"/>
    </location>
</feature>
<feature type="compositionally biased region" description="Basic and acidic residues" evidence="5">
    <location>
        <begin position="326"/>
        <end position="336"/>
    </location>
</feature>
<accession>A0A4Y9XMA5</accession>
<comment type="caution">
    <text evidence="7">The sequence shown here is derived from an EMBL/GenBank/DDBJ whole genome shotgun (WGS) entry which is preliminary data.</text>
</comment>
<evidence type="ECO:0000313" key="8">
    <source>
        <dbReference type="Proteomes" id="UP000298327"/>
    </source>
</evidence>
<reference evidence="7 8" key="1">
    <citation type="submission" date="2019-02" db="EMBL/GenBank/DDBJ databases">
        <title>Genome sequencing of the rare red list fungi Dentipellis fragilis.</title>
        <authorList>
            <person name="Buettner E."/>
            <person name="Kellner H."/>
        </authorList>
    </citation>
    <scope>NUCLEOTIDE SEQUENCE [LARGE SCALE GENOMIC DNA]</scope>
    <source>
        <strain evidence="7 8">DSM 105465</strain>
    </source>
</reference>
<sequence length="526" mass="57531">MDEPVTKRLHVSGLTPAITVDDLSRRLGSFGTVKALDEFGKLDALGQPRKFGYITLETTKGKLAKCMNVLSGSTWKGAKLRLGEAKPDYRERIAREHAATAAAEAEPPRKRARLARGVQGVHASSMDPITPENVSRHPQWHVTPLGRLIRPIRMRPAHPLDPVVVKEKVVKKDRDGKVVKERNRKKEPPTRARVRTIDPVKWGSTHLKGVFLEGGLPVPAAVQEVEVEQVETDTTIESDSEEEGEDVVEEAVVKQKTPPAPAPKIATKPPQPPPASARESAPTQTAAKLAAEKVKSLSLLKSMFGDSEEDWGGSESVDSDVDMDDVAPHDREELMAVDHSPAAADTTVVEQPPSEPEPEEAEEAAADAELEPQSSAETEKHPSTQMTKLKDLFAPREDEAGFSLLGHLDLDFDLELADDFFLASAAPAPIPVAIHPPTSTPSAISNPTTIDASRPLFFPAHGRGKGRDALAALGTWRGTFHRTADEESIRQMWEEQRGELTREWKRRHREAVKSRRRRGGIAGADA</sequence>
<dbReference type="Gene3D" id="3.30.70.330">
    <property type="match status" value="1"/>
</dbReference>
<keyword evidence="2 4" id="KW-0694">RNA-binding</keyword>
<dbReference type="InterPro" id="IPR035979">
    <property type="entry name" value="RBD_domain_sf"/>
</dbReference>
<evidence type="ECO:0000259" key="6">
    <source>
        <dbReference type="PROSITE" id="PS50102"/>
    </source>
</evidence>
<evidence type="ECO:0000256" key="1">
    <source>
        <dbReference type="ARBA" id="ARBA00004604"/>
    </source>
</evidence>
<organism evidence="7 8">
    <name type="scientific">Dentipellis fragilis</name>
    <dbReference type="NCBI Taxonomy" id="205917"/>
    <lineage>
        <taxon>Eukaryota</taxon>
        <taxon>Fungi</taxon>
        <taxon>Dikarya</taxon>
        <taxon>Basidiomycota</taxon>
        <taxon>Agaricomycotina</taxon>
        <taxon>Agaricomycetes</taxon>
        <taxon>Russulales</taxon>
        <taxon>Hericiaceae</taxon>
        <taxon>Dentipellis</taxon>
    </lineage>
</organism>
<dbReference type="PANTHER" id="PTHR48029">
    <property type="entry name" value="NUCLEOLAR PROTEIN 8"/>
    <property type="match status" value="1"/>
</dbReference>
<feature type="region of interest" description="Disordered" evidence="5">
    <location>
        <begin position="305"/>
        <end position="386"/>
    </location>
</feature>
<keyword evidence="8" id="KW-1185">Reference proteome</keyword>
<name>A0A4Y9XMA5_9AGAM</name>
<feature type="region of interest" description="Disordered" evidence="5">
    <location>
        <begin position="226"/>
        <end position="289"/>
    </location>
</feature>
<proteinExistence type="predicted"/>
<evidence type="ECO:0000256" key="2">
    <source>
        <dbReference type="ARBA" id="ARBA00022884"/>
    </source>
</evidence>
<evidence type="ECO:0000256" key="5">
    <source>
        <dbReference type="SAM" id="MobiDB-lite"/>
    </source>
</evidence>
<dbReference type="GO" id="GO:0005730">
    <property type="term" value="C:nucleolus"/>
    <property type="evidence" value="ECO:0007669"/>
    <property type="project" value="UniProtKB-SubCell"/>
</dbReference>
<feature type="compositionally biased region" description="Basic residues" evidence="5">
    <location>
        <begin position="507"/>
        <end position="519"/>
    </location>
</feature>
<feature type="region of interest" description="Disordered" evidence="5">
    <location>
        <begin position="507"/>
        <end position="526"/>
    </location>
</feature>
<dbReference type="SUPFAM" id="SSF54928">
    <property type="entry name" value="RNA-binding domain, RBD"/>
    <property type="match status" value="1"/>
</dbReference>
<dbReference type="InterPro" id="IPR000504">
    <property type="entry name" value="RRM_dom"/>
</dbReference>
<dbReference type="SMART" id="SM00360">
    <property type="entry name" value="RRM"/>
    <property type="match status" value="1"/>
</dbReference>
<protein>
    <recommendedName>
        <fullName evidence="6">RRM domain-containing protein</fullName>
    </recommendedName>
</protein>
<dbReference type="InterPro" id="IPR034138">
    <property type="entry name" value="NOP8_RRM"/>
</dbReference>
<dbReference type="STRING" id="205917.A0A4Y9XMA5"/>
<dbReference type="CDD" id="cd12226">
    <property type="entry name" value="RRM_NOL8"/>
    <property type="match status" value="1"/>
</dbReference>
<keyword evidence="3" id="KW-0539">Nucleus</keyword>
<gene>
    <name evidence="7" type="ORF">EVG20_g11106</name>
</gene>
<evidence type="ECO:0000313" key="7">
    <source>
        <dbReference type="EMBL" id="TFY51216.1"/>
    </source>
</evidence>
<feature type="compositionally biased region" description="Acidic residues" evidence="5">
    <location>
        <begin position="356"/>
        <end position="370"/>
    </location>
</feature>
<comment type="subcellular location">
    <subcellularLocation>
        <location evidence="1">Nucleus</location>
        <location evidence="1">Nucleolus</location>
    </subcellularLocation>
</comment>
<feature type="compositionally biased region" description="Acidic residues" evidence="5">
    <location>
        <begin position="226"/>
        <end position="249"/>
    </location>
</feature>
<dbReference type="OrthoDB" id="21643at2759"/>
<feature type="domain" description="RRM" evidence="6">
    <location>
        <begin position="7"/>
        <end position="87"/>
    </location>
</feature>
<dbReference type="GO" id="GO:0003723">
    <property type="term" value="F:RNA binding"/>
    <property type="evidence" value="ECO:0007669"/>
    <property type="project" value="UniProtKB-UniRule"/>
</dbReference>
<dbReference type="InterPro" id="IPR012677">
    <property type="entry name" value="Nucleotide-bd_a/b_plait_sf"/>
</dbReference>
<dbReference type="PANTHER" id="PTHR48029:SF1">
    <property type="entry name" value="NUCLEOLAR PROTEIN 8"/>
    <property type="match status" value="1"/>
</dbReference>
<evidence type="ECO:0000256" key="3">
    <source>
        <dbReference type="ARBA" id="ARBA00023242"/>
    </source>
</evidence>
<evidence type="ECO:0000256" key="4">
    <source>
        <dbReference type="PROSITE-ProRule" id="PRU00176"/>
    </source>
</evidence>
<dbReference type="AlphaFoldDB" id="A0A4Y9XMA5"/>